<dbReference type="AlphaFoldDB" id="A0A1H0Q534"/>
<accession>A0A1H0Q534</accession>
<dbReference type="PROSITE" id="PS50977">
    <property type="entry name" value="HTH_TETR_2"/>
    <property type="match status" value="1"/>
</dbReference>
<dbReference type="Pfam" id="PF00440">
    <property type="entry name" value="TetR_N"/>
    <property type="match status" value="1"/>
</dbReference>
<dbReference type="EMBL" id="FNIR01000010">
    <property type="protein sequence ID" value="SDP12444.1"/>
    <property type="molecule type" value="Genomic_DNA"/>
</dbReference>
<gene>
    <name evidence="6" type="ORF">SAMN05660199_03217</name>
</gene>
<evidence type="ECO:0000256" key="3">
    <source>
        <dbReference type="ARBA" id="ARBA00023163"/>
    </source>
</evidence>
<dbReference type="InterPro" id="IPR009057">
    <property type="entry name" value="Homeodomain-like_sf"/>
</dbReference>
<dbReference type="GO" id="GO:0003700">
    <property type="term" value="F:DNA-binding transcription factor activity"/>
    <property type="evidence" value="ECO:0007669"/>
    <property type="project" value="TreeGrafter"/>
</dbReference>
<dbReference type="PRINTS" id="PR00455">
    <property type="entry name" value="HTHTETR"/>
</dbReference>
<feature type="domain" description="HTH tetR-type" evidence="5">
    <location>
        <begin position="17"/>
        <end position="77"/>
    </location>
</feature>
<dbReference type="SUPFAM" id="SSF46689">
    <property type="entry name" value="Homeodomain-like"/>
    <property type="match status" value="1"/>
</dbReference>
<dbReference type="Gene3D" id="1.10.357.10">
    <property type="entry name" value="Tetracycline Repressor, domain 2"/>
    <property type="match status" value="1"/>
</dbReference>
<keyword evidence="3" id="KW-0804">Transcription</keyword>
<sequence>MTVAVIGSLQRMGRWAPDARGRLQQAAMELYTERGYDRTTTADIAERAGLSERTYFRHFADKREVLFDSTGRLEQLVVAGVRDAPADAAPLTAVAAGLDDGAQLLDSFGDDARARAAVVGGHPELAERELAKLSAMARAVGEVLRERGVPDPAAALTAEAGVAVFRVAFEQWAVAPGRPPFPAVLTAALAELRTAVAGG</sequence>
<protein>
    <submittedName>
        <fullName evidence="6">Transcriptional regulator, TetR family</fullName>
    </submittedName>
</protein>
<dbReference type="GO" id="GO:0000976">
    <property type="term" value="F:transcription cis-regulatory region binding"/>
    <property type="evidence" value="ECO:0007669"/>
    <property type="project" value="TreeGrafter"/>
</dbReference>
<keyword evidence="1" id="KW-0805">Transcription regulation</keyword>
<evidence type="ECO:0000259" key="5">
    <source>
        <dbReference type="PROSITE" id="PS50977"/>
    </source>
</evidence>
<dbReference type="InterPro" id="IPR050109">
    <property type="entry name" value="HTH-type_TetR-like_transc_reg"/>
</dbReference>
<evidence type="ECO:0000313" key="7">
    <source>
        <dbReference type="Proteomes" id="UP000199088"/>
    </source>
</evidence>
<keyword evidence="2 4" id="KW-0238">DNA-binding</keyword>
<organism evidence="6 7">
    <name type="scientific">Klenkia soli</name>
    <dbReference type="NCBI Taxonomy" id="1052260"/>
    <lineage>
        <taxon>Bacteria</taxon>
        <taxon>Bacillati</taxon>
        <taxon>Actinomycetota</taxon>
        <taxon>Actinomycetes</taxon>
        <taxon>Geodermatophilales</taxon>
        <taxon>Geodermatophilaceae</taxon>
        <taxon>Klenkia</taxon>
    </lineage>
</organism>
<keyword evidence="7" id="KW-1185">Reference proteome</keyword>
<feature type="DNA-binding region" description="H-T-H motif" evidence="4">
    <location>
        <begin position="40"/>
        <end position="59"/>
    </location>
</feature>
<reference evidence="7" key="1">
    <citation type="submission" date="2016-10" db="EMBL/GenBank/DDBJ databases">
        <authorList>
            <person name="Varghese N."/>
            <person name="Submissions S."/>
        </authorList>
    </citation>
    <scope>NUCLEOTIDE SEQUENCE [LARGE SCALE GENOMIC DNA]</scope>
    <source>
        <strain evidence="7">DSM 45843</strain>
    </source>
</reference>
<dbReference type="STRING" id="1052260.SAMN05660199_03217"/>
<dbReference type="PANTHER" id="PTHR30055:SF238">
    <property type="entry name" value="MYCOFACTOCIN BIOSYNTHESIS TRANSCRIPTIONAL REGULATOR MFTR-RELATED"/>
    <property type="match status" value="1"/>
</dbReference>
<dbReference type="Proteomes" id="UP000199088">
    <property type="component" value="Unassembled WGS sequence"/>
</dbReference>
<evidence type="ECO:0000256" key="1">
    <source>
        <dbReference type="ARBA" id="ARBA00023015"/>
    </source>
</evidence>
<proteinExistence type="predicted"/>
<dbReference type="InterPro" id="IPR001647">
    <property type="entry name" value="HTH_TetR"/>
</dbReference>
<dbReference type="Pfam" id="PF17754">
    <property type="entry name" value="TetR_C_14"/>
    <property type="match status" value="1"/>
</dbReference>
<dbReference type="PANTHER" id="PTHR30055">
    <property type="entry name" value="HTH-TYPE TRANSCRIPTIONAL REGULATOR RUTR"/>
    <property type="match status" value="1"/>
</dbReference>
<evidence type="ECO:0000256" key="4">
    <source>
        <dbReference type="PROSITE-ProRule" id="PRU00335"/>
    </source>
</evidence>
<dbReference type="InterPro" id="IPR041347">
    <property type="entry name" value="MftR_C"/>
</dbReference>
<evidence type="ECO:0000313" key="6">
    <source>
        <dbReference type="EMBL" id="SDP12444.1"/>
    </source>
</evidence>
<evidence type="ECO:0000256" key="2">
    <source>
        <dbReference type="ARBA" id="ARBA00023125"/>
    </source>
</evidence>
<name>A0A1H0Q534_9ACTN</name>